<keyword evidence="5" id="KW-1185">Reference proteome</keyword>
<reference evidence="2" key="2">
    <citation type="submission" date="2016-05" db="EMBL/GenBank/DDBJ databases">
        <authorList>
            <person name="Lavstsen T."/>
            <person name="Jespersen J.S."/>
        </authorList>
    </citation>
    <scope>NUCLEOTIDE SEQUENCE [LARGE SCALE GENOMIC DNA]</scope>
</reference>
<evidence type="ECO:0000313" key="5">
    <source>
        <dbReference type="Proteomes" id="UP000078555"/>
    </source>
</evidence>
<gene>
    <name evidence="2" type="ORF">POVWA1_025300</name>
    <name evidence="3" type="ORF">POVWA2_025120</name>
</gene>
<evidence type="ECO:0000313" key="2">
    <source>
        <dbReference type="EMBL" id="SBT35023.1"/>
    </source>
</evidence>
<organism evidence="2 5">
    <name type="scientific">Plasmodium ovale wallikeri</name>
    <dbReference type="NCBI Taxonomy" id="864142"/>
    <lineage>
        <taxon>Eukaryota</taxon>
        <taxon>Sar</taxon>
        <taxon>Alveolata</taxon>
        <taxon>Apicomplexa</taxon>
        <taxon>Aconoidasida</taxon>
        <taxon>Haemosporida</taxon>
        <taxon>Plasmodiidae</taxon>
        <taxon>Plasmodium</taxon>
        <taxon>Plasmodium (Plasmodium)</taxon>
    </lineage>
</organism>
<evidence type="ECO:0000313" key="3">
    <source>
        <dbReference type="EMBL" id="SBT35461.1"/>
    </source>
</evidence>
<dbReference type="AlphaFoldDB" id="A0A1A8YTP5"/>
<dbReference type="EMBL" id="FLRD01000078">
    <property type="protein sequence ID" value="SBT35023.1"/>
    <property type="molecule type" value="Genomic_DNA"/>
</dbReference>
<feature type="coiled-coil region" evidence="1">
    <location>
        <begin position="123"/>
        <end position="200"/>
    </location>
</feature>
<reference evidence="5" key="3">
    <citation type="submission" date="2016-05" db="EMBL/GenBank/DDBJ databases">
        <authorList>
            <person name="Naeem R."/>
        </authorList>
    </citation>
    <scope>NUCLEOTIDE SEQUENCE [LARGE SCALE GENOMIC DNA]</scope>
</reference>
<sequence length="253" mass="30481">MRIPNSAYLCLQLVFKSFKEKIYNESREKLINEYQQAMKDNYDRQVILEEKIKSKEKKMKLYDAQIKKFKLTIGDLHERIKKATYDTLEREKCLSFLSKFKDNSTEFVQLDMFDRLETIFSSREFIKKKKEKLKAKINVIKDKIRDMEEKNNVALMNKETEYKNLEQTSENFMKKEKEIREKLKENINEHNKKALLLNVEKKNKTQDIMEDTQFIDTADFNNLEEVKFYNVFILFSLSTPIDTRQKEKSKTTK</sequence>
<accession>A0A1A8YTP5</accession>
<protein>
    <submittedName>
        <fullName evidence="2">Uncharacterized protein</fullName>
    </submittedName>
</protein>
<name>A0A1A8YTP5_PLAOA</name>
<dbReference type="Proteomes" id="UP000078555">
    <property type="component" value="Unassembled WGS sequence"/>
</dbReference>
<dbReference type="Proteomes" id="UP000078550">
    <property type="component" value="Unassembled WGS sequence"/>
</dbReference>
<keyword evidence="1" id="KW-0175">Coiled coil</keyword>
<evidence type="ECO:0000313" key="4">
    <source>
        <dbReference type="Proteomes" id="UP000078550"/>
    </source>
</evidence>
<dbReference type="EMBL" id="FLRE01000102">
    <property type="protein sequence ID" value="SBT35461.1"/>
    <property type="molecule type" value="Genomic_DNA"/>
</dbReference>
<reference evidence="4" key="1">
    <citation type="submission" date="2016-05" db="EMBL/GenBank/DDBJ databases">
        <authorList>
            <person name="Naeem Raeece"/>
        </authorList>
    </citation>
    <scope>NUCLEOTIDE SEQUENCE [LARGE SCALE GENOMIC DNA]</scope>
</reference>
<evidence type="ECO:0000256" key="1">
    <source>
        <dbReference type="SAM" id="Coils"/>
    </source>
</evidence>
<proteinExistence type="predicted"/>